<name>A0A418VL22_9PROT</name>
<gene>
    <name evidence="4" type="ORF">D3877_28675</name>
</gene>
<keyword evidence="5" id="KW-1185">Reference proteome</keyword>
<dbReference type="AlphaFoldDB" id="A0A418VL22"/>
<feature type="chain" id="PRO_5019303817" evidence="2">
    <location>
        <begin position="32"/>
        <end position="345"/>
    </location>
</feature>
<feature type="signal peptide" evidence="2">
    <location>
        <begin position="1"/>
        <end position="31"/>
    </location>
</feature>
<feature type="domain" description="M23ase beta-sheet core" evidence="3">
    <location>
        <begin position="77"/>
        <end position="194"/>
    </location>
</feature>
<dbReference type="EMBL" id="QYUL01000006">
    <property type="protein sequence ID" value="RJF76858.1"/>
    <property type="molecule type" value="Genomic_DNA"/>
</dbReference>
<evidence type="ECO:0000256" key="2">
    <source>
        <dbReference type="SAM" id="SignalP"/>
    </source>
</evidence>
<organism evidence="4 5">
    <name type="scientific">Azospirillum cavernae</name>
    <dbReference type="NCBI Taxonomy" id="2320860"/>
    <lineage>
        <taxon>Bacteria</taxon>
        <taxon>Pseudomonadati</taxon>
        <taxon>Pseudomonadota</taxon>
        <taxon>Alphaproteobacteria</taxon>
        <taxon>Rhodospirillales</taxon>
        <taxon>Azospirillaceae</taxon>
        <taxon>Azospirillum</taxon>
    </lineage>
</organism>
<dbReference type="CDD" id="cd12797">
    <property type="entry name" value="M23_peptidase"/>
    <property type="match status" value="1"/>
</dbReference>
<dbReference type="PANTHER" id="PTHR21666">
    <property type="entry name" value="PEPTIDASE-RELATED"/>
    <property type="match status" value="1"/>
</dbReference>
<evidence type="ECO:0000313" key="4">
    <source>
        <dbReference type="EMBL" id="RJF76858.1"/>
    </source>
</evidence>
<dbReference type="InterPro" id="IPR011055">
    <property type="entry name" value="Dup_hybrid_motif"/>
</dbReference>
<dbReference type="PANTHER" id="PTHR21666:SF289">
    <property type="entry name" value="L-ALA--D-GLU ENDOPEPTIDASE"/>
    <property type="match status" value="1"/>
</dbReference>
<dbReference type="InterPro" id="IPR016047">
    <property type="entry name" value="M23ase_b-sheet_dom"/>
</dbReference>
<dbReference type="GO" id="GO:0004222">
    <property type="term" value="F:metalloendopeptidase activity"/>
    <property type="evidence" value="ECO:0007669"/>
    <property type="project" value="TreeGrafter"/>
</dbReference>
<dbReference type="SUPFAM" id="SSF51261">
    <property type="entry name" value="Duplicated hybrid motif"/>
    <property type="match status" value="1"/>
</dbReference>
<evidence type="ECO:0000259" key="3">
    <source>
        <dbReference type="Pfam" id="PF01551"/>
    </source>
</evidence>
<dbReference type="OrthoDB" id="5489603at2"/>
<protein>
    <submittedName>
        <fullName evidence="4">M23 family metallopeptidase</fullName>
    </submittedName>
</protein>
<sequence>MSSSTRQLSVPRRAFALGVALVLLGFSSVPAAAEPPVLELPIDCAMGERCFVQNYVDHDPSPDRRDYACGRLSYNGHSGTDIRLLDHPAMRQGVAVLAAAPGIVRATRDGMTDVDMREADPATLKNQGGGNTVILDHGDGWQTIYAHLRQGSVAVKQGDRVEAGQRLGLVGLSGLTMFPHVHFEVRHGAAVIDPFVGVNGTAGDGAPCNGPRAPLWSAEATNKLTYRETAGLTAGFSATRPDAEQARRGAYQDALLGRNSPDLIFWADVMGAMAGDEAWFRIVGPNSRVLSERMSVLPSSNVSWFGFSGVKRPADGWAPGNYRAVFRLLRQGKPVAEMERRIDLR</sequence>
<keyword evidence="1 2" id="KW-0732">Signal</keyword>
<dbReference type="Pfam" id="PF01551">
    <property type="entry name" value="Peptidase_M23"/>
    <property type="match status" value="1"/>
</dbReference>
<comment type="caution">
    <text evidence="4">The sequence shown here is derived from an EMBL/GenBank/DDBJ whole genome shotgun (WGS) entry which is preliminary data.</text>
</comment>
<evidence type="ECO:0000313" key="5">
    <source>
        <dbReference type="Proteomes" id="UP000283458"/>
    </source>
</evidence>
<dbReference type="InterPro" id="IPR050570">
    <property type="entry name" value="Cell_wall_metabolism_enzyme"/>
</dbReference>
<dbReference type="Gene3D" id="2.70.70.10">
    <property type="entry name" value="Glucose Permease (Domain IIA)"/>
    <property type="match status" value="1"/>
</dbReference>
<reference evidence="4 5" key="1">
    <citation type="submission" date="2018-09" db="EMBL/GenBank/DDBJ databases">
        <authorList>
            <person name="Zhu H."/>
        </authorList>
    </citation>
    <scope>NUCLEOTIDE SEQUENCE [LARGE SCALE GENOMIC DNA]</scope>
    <source>
        <strain evidence="4 5">K2W22B-5</strain>
    </source>
</reference>
<evidence type="ECO:0000256" key="1">
    <source>
        <dbReference type="ARBA" id="ARBA00022729"/>
    </source>
</evidence>
<accession>A0A418VL22</accession>
<dbReference type="Proteomes" id="UP000283458">
    <property type="component" value="Unassembled WGS sequence"/>
</dbReference>
<proteinExistence type="predicted"/>